<gene>
    <name evidence="2" type="ORF">AFUS01_LOCUS15280</name>
</gene>
<organism evidence="2 3">
    <name type="scientific">Allacma fusca</name>
    <dbReference type="NCBI Taxonomy" id="39272"/>
    <lineage>
        <taxon>Eukaryota</taxon>
        <taxon>Metazoa</taxon>
        <taxon>Ecdysozoa</taxon>
        <taxon>Arthropoda</taxon>
        <taxon>Hexapoda</taxon>
        <taxon>Collembola</taxon>
        <taxon>Symphypleona</taxon>
        <taxon>Sminthuridae</taxon>
        <taxon>Allacma</taxon>
    </lineage>
</organism>
<reference evidence="2" key="1">
    <citation type="submission" date="2021-06" db="EMBL/GenBank/DDBJ databases">
        <authorList>
            <person name="Hodson N. C."/>
            <person name="Mongue J. A."/>
            <person name="Jaron S. K."/>
        </authorList>
    </citation>
    <scope>NUCLEOTIDE SEQUENCE</scope>
</reference>
<accession>A0A8J2NZI7</accession>
<evidence type="ECO:0000313" key="2">
    <source>
        <dbReference type="EMBL" id="CAG7726365.1"/>
    </source>
</evidence>
<proteinExistence type="predicted"/>
<comment type="caution">
    <text evidence="2">The sequence shown here is derived from an EMBL/GenBank/DDBJ whole genome shotgun (WGS) entry which is preliminary data.</text>
</comment>
<protein>
    <submittedName>
        <fullName evidence="2">Uncharacterized protein</fullName>
    </submittedName>
</protein>
<sequence>MAVPDQQQTDLLPEDVQDVLSSLAMETSEEPMLAIVTHDHLTISSVLEDTQELMYPPEALIEETAPIEIAEEIDQAVSEKISNITLDNLGVEETLVLPSVPGTPLDEMLPSFTMPTQELLVIEPVTFDSPISPAGIINEAGDIPHDLDETIVQQTVQVVSCTPVETIVADQSPPESQKSTEDIQLIPKVVEQFIQTDDNLNEGDMITTEQILQEIQHTSQTVPAENSETQGPNITGSEIEIQNANLVLQAVADTFSEVDPSVKENLSESILDHSAQTYRTSEVTEVSVPEIKIIPETPEAESRGFSQITRTVHTTITRIVSHVTVQGMPSDSGVTIEEIVDSDGDKTDVRSMSQNEIEGGDVENVITDFPEEATPAVGTQSQGAEIVEELEAIVEEVEPVGKLVSLQQPLQLDDTPDTPKESSIVSPVQVMGSPPGAITPEQGELGAEDQQEEPIYVIENVHIDTKLETQYQTSSAEQDIITEAEVESLPTDSLPPGDAAVSLTDDQSVPQIPTEVQEIVPIIATQMQEHRTEEDSSAVEELQISEKQQPADTEPREPTSVVKDAASTIAAGAVGVVSVLAGLLSGQELPEKPLLEEVPVTEEEFKPPSPVHPPDESSSADIQNIPETTLQTISDETVSEFNILQQQTNIEPEIAIPVCPLPQVTEQVMLETSHPEKVSTTETQTITTEVEMTENVAAILTEIQEPIASSVSTVLQQLSTVSVTEEAPELEYTKTEQAPSSIAVSEAEEAQQNLAAITTEIQEPSEAPVVTLERQVSSVSATEETQELTTVKTEEIPSTVTIESPELEVGTSTIQVSSEEQVAEISAQPEINQEPQIELSIQHLPQVTEQITLETSVVETVSVSPEQLPTTQLPTEAQEVSEDLQLLAASVATEVQEPSEITVTSVERQLSSISVTEETLDLETV</sequence>
<dbReference type="AlphaFoldDB" id="A0A8J2NZI7"/>
<dbReference type="Proteomes" id="UP000708208">
    <property type="component" value="Unassembled WGS sequence"/>
</dbReference>
<dbReference type="EMBL" id="CAJVCH010134505">
    <property type="protein sequence ID" value="CAG7726365.1"/>
    <property type="molecule type" value="Genomic_DNA"/>
</dbReference>
<evidence type="ECO:0000313" key="3">
    <source>
        <dbReference type="Proteomes" id="UP000708208"/>
    </source>
</evidence>
<name>A0A8J2NZI7_9HEXA</name>
<evidence type="ECO:0000256" key="1">
    <source>
        <dbReference type="SAM" id="MobiDB-lite"/>
    </source>
</evidence>
<feature type="non-terminal residue" evidence="2">
    <location>
        <position position="925"/>
    </location>
</feature>
<keyword evidence="3" id="KW-1185">Reference proteome</keyword>
<feature type="region of interest" description="Disordered" evidence="1">
    <location>
        <begin position="600"/>
        <end position="621"/>
    </location>
</feature>
<feature type="region of interest" description="Disordered" evidence="1">
    <location>
        <begin position="529"/>
        <end position="558"/>
    </location>
</feature>
<feature type="region of interest" description="Disordered" evidence="1">
    <location>
        <begin position="411"/>
        <end position="434"/>
    </location>
</feature>